<feature type="transmembrane region" description="Helical" evidence="6">
    <location>
        <begin position="154"/>
        <end position="171"/>
    </location>
</feature>
<dbReference type="GO" id="GO:0005886">
    <property type="term" value="C:plasma membrane"/>
    <property type="evidence" value="ECO:0007669"/>
    <property type="project" value="UniProtKB-SubCell"/>
</dbReference>
<keyword evidence="2" id="KW-1003">Cell membrane</keyword>
<dbReference type="PANTHER" id="PTHR30506:SF3">
    <property type="entry name" value="UPF0126 INNER MEMBRANE PROTEIN YADS-RELATED"/>
    <property type="match status" value="1"/>
</dbReference>
<evidence type="ECO:0000256" key="3">
    <source>
        <dbReference type="ARBA" id="ARBA00022692"/>
    </source>
</evidence>
<dbReference type="KEGG" id="soh:D1869_09055"/>
<evidence type="ECO:0000256" key="5">
    <source>
        <dbReference type="ARBA" id="ARBA00023136"/>
    </source>
</evidence>
<evidence type="ECO:0000313" key="8">
    <source>
        <dbReference type="EMBL" id="QGR17323.1"/>
    </source>
</evidence>
<feature type="domain" description="Glycine transporter" evidence="7">
    <location>
        <begin position="97"/>
        <end position="170"/>
    </location>
</feature>
<keyword evidence="3 6" id="KW-0812">Transmembrane</keyword>
<evidence type="ECO:0000259" key="7">
    <source>
        <dbReference type="Pfam" id="PF03458"/>
    </source>
</evidence>
<feature type="transmembrane region" description="Helical" evidence="6">
    <location>
        <begin position="177"/>
        <end position="194"/>
    </location>
</feature>
<protein>
    <submittedName>
        <fullName evidence="8">Trimeric intracellular cation channel family protein</fullName>
    </submittedName>
</protein>
<feature type="transmembrane region" description="Helical" evidence="6">
    <location>
        <begin position="123"/>
        <end position="142"/>
    </location>
</feature>
<evidence type="ECO:0000256" key="2">
    <source>
        <dbReference type="ARBA" id="ARBA00022475"/>
    </source>
</evidence>
<gene>
    <name evidence="8" type="ORF">D1869_09055</name>
</gene>
<name>A0A650CHR5_SULOH</name>
<keyword evidence="9" id="KW-1185">Reference proteome</keyword>
<evidence type="ECO:0000256" key="6">
    <source>
        <dbReference type="SAM" id="Phobius"/>
    </source>
</evidence>
<dbReference type="Pfam" id="PF03458">
    <property type="entry name" value="Gly_transporter"/>
    <property type="match status" value="2"/>
</dbReference>
<feature type="domain" description="Glycine transporter" evidence="7">
    <location>
        <begin position="11"/>
        <end position="85"/>
    </location>
</feature>
<evidence type="ECO:0000313" key="9">
    <source>
        <dbReference type="Proteomes" id="UP000427373"/>
    </source>
</evidence>
<evidence type="ECO:0000256" key="4">
    <source>
        <dbReference type="ARBA" id="ARBA00022989"/>
    </source>
</evidence>
<evidence type="ECO:0000256" key="1">
    <source>
        <dbReference type="ARBA" id="ARBA00004651"/>
    </source>
</evidence>
<keyword evidence="5 6" id="KW-0472">Membrane</keyword>
<dbReference type="PANTHER" id="PTHR30506">
    <property type="entry name" value="INNER MEMBRANE PROTEIN"/>
    <property type="match status" value="1"/>
</dbReference>
<accession>A0A650CHR5</accession>
<keyword evidence="4 6" id="KW-1133">Transmembrane helix</keyword>
<proteinExistence type="predicted"/>
<dbReference type="InterPro" id="IPR005115">
    <property type="entry name" value="Gly_transporter"/>
</dbReference>
<reference evidence="8 9" key="1">
    <citation type="submission" date="2019-10" db="EMBL/GenBank/DDBJ databases">
        <title>Genome Sequences from Six Type Strain Members of the Archaeal Family Sulfolobaceae: Acidianus ambivalens, Acidianus infernus, Metallosphaera prunae, Stygiolobus azoricus, Sulfolobus metallicus, and Sulfurisphaera ohwakuensis.</title>
        <authorList>
            <person name="Counts J.A."/>
            <person name="Kelly R.M."/>
        </authorList>
    </citation>
    <scope>NUCLEOTIDE SEQUENCE [LARGE SCALE GENOMIC DNA]</scope>
    <source>
        <strain evidence="8 9">TA-1</strain>
    </source>
</reference>
<dbReference type="Proteomes" id="UP000427373">
    <property type="component" value="Chromosome"/>
</dbReference>
<dbReference type="EMBL" id="CP045484">
    <property type="protein sequence ID" value="QGR17323.1"/>
    <property type="molecule type" value="Genomic_DNA"/>
</dbReference>
<feature type="transmembrane region" description="Helical" evidence="6">
    <location>
        <begin position="6"/>
        <end position="23"/>
    </location>
</feature>
<organism evidence="8 9">
    <name type="scientific">Sulfurisphaera ohwakuensis</name>
    <dbReference type="NCBI Taxonomy" id="69656"/>
    <lineage>
        <taxon>Archaea</taxon>
        <taxon>Thermoproteota</taxon>
        <taxon>Thermoprotei</taxon>
        <taxon>Sulfolobales</taxon>
        <taxon>Sulfolobaceae</taxon>
        <taxon>Sulfurisphaera</taxon>
    </lineage>
</organism>
<sequence>MISLVNLILELANYIGIIAFAISGSMKGIKKGMDLLGVLVLGFSTALGGGITADILLGIKPPTNLVYLPYPLTALLASFLTFLFYKMFTNVGKPLLYADAIGLGAFTASGASLAYSIDPSPLLVIMIGTITAVGGGVIRDMLSNEVPVILTREFYATAVIIGSGIYFLLRYEGESNYYDIIISFLITTVLRIIAMKLKWELPKVTNT</sequence>
<comment type="subcellular location">
    <subcellularLocation>
        <location evidence="1">Cell membrane</location>
        <topology evidence="1">Multi-pass membrane protein</topology>
    </subcellularLocation>
</comment>
<feature type="transmembrane region" description="Helical" evidence="6">
    <location>
        <begin position="35"/>
        <end position="59"/>
    </location>
</feature>
<feature type="transmembrane region" description="Helical" evidence="6">
    <location>
        <begin position="97"/>
        <end position="117"/>
    </location>
</feature>
<feature type="transmembrane region" description="Helical" evidence="6">
    <location>
        <begin position="65"/>
        <end position="85"/>
    </location>
</feature>
<dbReference type="AlphaFoldDB" id="A0A650CHR5"/>